<dbReference type="Gene3D" id="1.10.287.130">
    <property type="match status" value="1"/>
</dbReference>
<comment type="catalytic activity">
    <reaction evidence="1">
        <text>ATP + protein L-histidine = ADP + protein N-phospho-L-histidine.</text>
        <dbReference type="EC" id="2.7.13.3"/>
    </reaction>
</comment>
<dbReference type="InterPro" id="IPR004358">
    <property type="entry name" value="Sig_transdc_His_kin-like_C"/>
</dbReference>
<evidence type="ECO:0000259" key="10">
    <source>
        <dbReference type="PROSITE" id="PS50110"/>
    </source>
</evidence>
<dbReference type="InterPro" id="IPR011006">
    <property type="entry name" value="CheY-like_superfamily"/>
</dbReference>
<gene>
    <name evidence="11" type="ORF">H6G05_21055</name>
</gene>
<keyword evidence="8" id="KW-1133">Transmembrane helix</keyword>
<keyword evidence="5" id="KW-0418">Kinase</keyword>
<keyword evidence="8" id="KW-0472">Membrane</keyword>
<dbReference type="InterPro" id="IPR036097">
    <property type="entry name" value="HisK_dim/P_sf"/>
</dbReference>
<dbReference type="InterPro" id="IPR005467">
    <property type="entry name" value="His_kinase_dom"/>
</dbReference>
<dbReference type="CDD" id="cd12913">
    <property type="entry name" value="PDC1_MCP_like"/>
    <property type="match status" value="1"/>
</dbReference>
<reference evidence="11 12" key="1">
    <citation type="journal article" date="2020" name="ISME J.">
        <title>Comparative genomics reveals insights into cyanobacterial evolution and habitat adaptation.</title>
        <authorList>
            <person name="Chen M.Y."/>
            <person name="Teng W.K."/>
            <person name="Zhao L."/>
            <person name="Hu C.X."/>
            <person name="Zhou Y.K."/>
            <person name="Han B.P."/>
            <person name="Song L.R."/>
            <person name="Shu W.S."/>
        </authorList>
    </citation>
    <scope>NUCLEOTIDE SEQUENCE [LARGE SCALE GENOMIC DNA]</scope>
    <source>
        <strain evidence="11 12">FACHB-1050</strain>
    </source>
</reference>
<dbReference type="SMART" id="SM00448">
    <property type="entry name" value="REC"/>
    <property type="match status" value="1"/>
</dbReference>
<proteinExistence type="predicted"/>
<dbReference type="EMBL" id="JACJQY010000047">
    <property type="protein sequence ID" value="MBD2319320.1"/>
    <property type="molecule type" value="Genomic_DNA"/>
</dbReference>
<dbReference type="Pfam" id="PF00512">
    <property type="entry name" value="HisKA"/>
    <property type="match status" value="1"/>
</dbReference>
<dbReference type="SMART" id="SM00387">
    <property type="entry name" value="HATPase_c"/>
    <property type="match status" value="1"/>
</dbReference>
<dbReference type="EC" id="2.7.13.3" evidence="2"/>
<dbReference type="PANTHER" id="PTHR43047:SF63">
    <property type="entry name" value="HISTIDINE KINASE"/>
    <property type="match status" value="1"/>
</dbReference>
<protein>
    <recommendedName>
        <fullName evidence="2">histidine kinase</fullName>
        <ecNumber evidence="2">2.7.13.3</ecNumber>
    </recommendedName>
</protein>
<dbReference type="Pfam" id="PF00072">
    <property type="entry name" value="Response_reg"/>
    <property type="match status" value="1"/>
</dbReference>
<dbReference type="RefSeq" id="WP_190581168.1">
    <property type="nucleotide sequence ID" value="NZ_CAWPQU010000042.1"/>
</dbReference>
<feature type="transmembrane region" description="Helical" evidence="8">
    <location>
        <begin position="291"/>
        <end position="314"/>
    </location>
</feature>
<dbReference type="InterPro" id="IPR001789">
    <property type="entry name" value="Sig_transdc_resp-reg_receiver"/>
</dbReference>
<evidence type="ECO:0000256" key="8">
    <source>
        <dbReference type="SAM" id="Phobius"/>
    </source>
</evidence>
<name>A0ABR8CGY9_9CYAN</name>
<keyword evidence="3 7" id="KW-0597">Phosphoprotein</keyword>
<feature type="domain" description="Response regulatory" evidence="10">
    <location>
        <begin position="651"/>
        <end position="767"/>
    </location>
</feature>
<evidence type="ECO:0000313" key="11">
    <source>
        <dbReference type="EMBL" id="MBD2319320.1"/>
    </source>
</evidence>
<dbReference type="Proteomes" id="UP000618445">
    <property type="component" value="Unassembled WGS sequence"/>
</dbReference>
<dbReference type="SUPFAM" id="SSF55874">
    <property type="entry name" value="ATPase domain of HSP90 chaperone/DNA topoisomerase II/histidine kinase"/>
    <property type="match status" value="1"/>
</dbReference>
<comment type="caution">
    <text evidence="11">The sequence shown here is derived from an EMBL/GenBank/DDBJ whole genome shotgun (WGS) entry which is preliminary data.</text>
</comment>
<evidence type="ECO:0000313" key="12">
    <source>
        <dbReference type="Proteomes" id="UP000618445"/>
    </source>
</evidence>
<keyword evidence="8" id="KW-0812">Transmembrane</keyword>
<dbReference type="SMART" id="SM00388">
    <property type="entry name" value="HisKA"/>
    <property type="match status" value="1"/>
</dbReference>
<accession>A0ABR8CGY9</accession>
<keyword evidence="12" id="KW-1185">Reference proteome</keyword>
<dbReference type="CDD" id="cd00082">
    <property type="entry name" value="HisKA"/>
    <property type="match status" value="1"/>
</dbReference>
<feature type="domain" description="Histidine kinase" evidence="9">
    <location>
        <begin position="386"/>
        <end position="617"/>
    </location>
</feature>
<dbReference type="PROSITE" id="PS50110">
    <property type="entry name" value="RESPONSE_REGULATORY"/>
    <property type="match status" value="1"/>
</dbReference>
<dbReference type="SUPFAM" id="SSF52172">
    <property type="entry name" value="CheY-like"/>
    <property type="match status" value="1"/>
</dbReference>
<evidence type="ECO:0000259" key="9">
    <source>
        <dbReference type="PROSITE" id="PS50109"/>
    </source>
</evidence>
<dbReference type="Gene3D" id="3.30.565.10">
    <property type="entry name" value="Histidine kinase-like ATPase, C-terminal domain"/>
    <property type="match status" value="1"/>
</dbReference>
<evidence type="ECO:0000256" key="6">
    <source>
        <dbReference type="ARBA" id="ARBA00023012"/>
    </source>
</evidence>
<dbReference type="PRINTS" id="PR00344">
    <property type="entry name" value="BCTRLSENSOR"/>
</dbReference>
<evidence type="ECO:0000256" key="1">
    <source>
        <dbReference type="ARBA" id="ARBA00000085"/>
    </source>
</evidence>
<dbReference type="Pfam" id="PF02518">
    <property type="entry name" value="HATPase_c"/>
    <property type="match status" value="1"/>
</dbReference>
<evidence type="ECO:0000256" key="5">
    <source>
        <dbReference type="ARBA" id="ARBA00022777"/>
    </source>
</evidence>
<dbReference type="CDD" id="cd16922">
    <property type="entry name" value="HATPase_EvgS-ArcB-TorS-like"/>
    <property type="match status" value="1"/>
</dbReference>
<feature type="modified residue" description="4-aspartylphosphate" evidence="7">
    <location>
        <position position="700"/>
    </location>
</feature>
<sequence length="770" mass="85566">MTPVTIGLAGLGTLFYFNLEADKLHHLTAEADLKVREVDAELRNSEVFLKSLVAATINLQNNGVRSPSAYDQIVLSFMSARPKLITGFGVMQTPNGLVDRQWFGPYIEETQPNRGVKLPEDANYSLVELWQVDKYHELQYYTDAVKENKFFWSKPYINAVYPVPLVTYAGPIRDRNGNLIGIVNGDINIRDLNLNEYSVSKDAGYSVLVTQEGIILGYAHELNKAFQLENIASIPAYKAVWDSVQYELAQGKSQGFIESTATQSYWVYERVPSSQWVMLQSIPYGTVVKPALLLSLSATLTAAIVMAFVVGIFVRYLNRRLQPILEACEVTSTESNEQISSKDEISRLSTAFFSMMERQENLLQQLQLTNTQLIESHRLKDSFLANMSHELRTPLNAILGMTESLQEHIFGAVNDRQLDALQTVERSGNHLLELINDILDLAKIESGQIDLDFAIASIPSIAQASLEFVKQQALKKQIQLTIKLAPNLPNLLIDERRIRQALINLLNNAVKFTPTGGGAVTLEVTQLPSVLNKTTNTTQDYLQISISDTGIGIAPENIQKLFQPFIQIDSALNRQFEGTGLGLALVKRIVELHGGYVDLTSELGVGSCFSILLPCLPLPNPQTKIGSSNRPVKPLETEIATTYTDVRQDFLILIVDDDEVNSMTVSSYLKVKGYRVLLAKDGKEAIALTKAHKPDLILMDIQMPVMDGLEATQQIRLDPNLVDIPIIALTALAMAGDRERFLEAGASDYLAKPVKLKNLAKMVQTLLERV</sequence>
<evidence type="ECO:0000256" key="4">
    <source>
        <dbReference type="ARBA" id="ARBA00022679"/>
    </source>
</evidence>
<dbReference type="Pfam" id="PF22673">
    <property type="entry name" value="MCP-like_PDC_1"/>
    <property type="match status" value="1"/>
</dbReference>
<dbReference type="PROSITE" id="PS50109">
    <property type="entry name" value="HIS_KIN"/>
    <property type="match status" value="1"/>
</dbReference>
<keyword evidence="6" id="KW-0902">Two-component regulatory system</keyword>
<dbReference type="PANTHER" id="PTHR43047">
    <property type="entry name" value="TWO-COMPONENT HISTIDINE PROTEIN KINASE"/>
    <property type="match status" value="1"/>
</dbReference>
<dbReference type="InterPro" id="IPR003594">
    <property type="entry name" value="HATPase_dom"/>
</dbReference>
<dbReference type="Gene3D" id="3.30.450.20">
    <property type="entry name" value="PAS domain"/>
    <property type="match status" value="1"/>
</dbReference>
<dbReference type="InterPro" id="IPR036890">
    <property type="entry name" value="HATPase_C_sf"/>
</dbReference>
<dbReference type="InterPro" id="IPR003661">
    <property type="entry name" value="HisK_dim/P_dom"/>
</dbReference>
<evidence type="ECO:0000256" key="2">
    <source>
        <dbReference type="ARBA" id="ARBA00012438"/>
    </source>
</evidence>
<dbReference type="SUPFAM" id="SSF47384">
    <property type="entry name" value="Homodimeric domain of signal transducing histidine kinase"/>
    <property type="match status" value="1"/>
</dbReference>
<organism evidence="11 12">
    <name type="scientific">Phormidium tenue FACHB-1050</name>
    <dbReference type="NCBI Taxonomy" id="2692857"/>
    <lineage>
        <taxon>Bacteria</taxon>
        <taxon>Bacillati</taxon>
        <taxon>Cyanobacteriota</taxon>
        <taxon>Cyanophyceae</taxon>
        <taxon>Oscillatoriophycideae</taxon>
        <taxon>Oscillatoriales</taxon>
        <taxon>Oscillatoriaceae</taxon>
        <taxon>Phormidium</taxon>
    </lineage>
</organism>
<evidence type="ECO:0000256" key="7">
    <source>
        <dbReference type="PROSITE-ProRule" id="PRU00169"/>
    </source>
</evidence>
<keyword evidence="4" id="KW-0808">Transferase</keyword>
<evidence type="ECO:0000256" key="3">
    <source>
        <dbReference type="ARBA" id="ARBA00022553"/>
    </source>
</evidence>
<dbReference type="Gene3D" id="3.40.50.2300">
    <property type="match status" value="1"/>
</dbReference>